<gene>
    <name evidence="2" type="ORF">F6I03_03310</name>
</gene>
<feature type="region of interest" description="Disordered" evidence="1">
    <location>
        <begin position="92"/>
        <end position="123"/>
    </location>
</feature>
<dbReference type="AlphaFoldDB" id="A0A5N1GPC3"/>
<dbReference type="OrthoDB" id="2136627at2"/>
<protein>
    <submittedName>
        <fullName evidence="2">Uncharacterized protein</fullName>
    </submittedName>
</protein>
<name>A0A5N1GPC3_9LACT</name>
<dbReference type="EMBL" id="VYWO01000001">
    <property type="protein sequence ID" value="KAA9302254.1"/>
    <property type="molecule type" value="Genomic_DNA"/>
</dbReference>
<feature type="compositionally biased region" description="Basic residues" evidence="1">
    <location>
        <begin position="107"/>
        <end position="120"/>
    </location>
</feature>
<evidence type="ECO:0000313" key="2">
    <source>
        <dbReference type="EMBL" id="KAA9302254.1"/>
    </source>
</evidence>
<evidence type="ECO:0000256" key="1">
    <source>
        <dbReference type="SAM" id="MobiDB-lite"/>
    </source>
</evidence>
<sequence>MWAWILLAYVIYRLIKGLAQALGPQPTEPEDLEENQEEEGLSPDLVPDFEALAEAGLERDEMIEGAVDRFHEDHEDFKAYLDAHAKALLDDQEETELLSPGTSQRRASPKRRPDKKKIRQGLKWQVLLSPPPSSWHKK</sequence>
<evidence type="ECO:0000313" key="3">
    <source>
        <dbReference type="Proteomes" id="UP000327148"/>
    </source>
</evidence>
<feature type="compositionally biased region" description="Acidic residues" evidence="1">
    <location>
        <begin position="28"/>
        <end position="41"/>
    </location>
</feature>
<dbReference type="RefSeq" id="WP_070431175.1">
    <property type="nucleotide sequence ID" value="NZ_VYWO01000001.1"/>
</dbReference>
<proteinExistence type="predicted"/>
<comment type="caution">
    <text evidence="2">The sequence shown here is derived from an EMBL/GenBank/DDBJ whole genome shotgun (WGS) entry which is preliminary data.</text>
</comment>
<feature type="region of interest" description="Disordered" evidence="1">
    <location>
        <begin position="23"/>
        <end position="45"/>
    </location>
</feature>
<organism evidence="2 3">
    <name type="scientific">Aerococcus sanguinicola</name>
    <dbReference type="NCBI Taxonomy" id="119206"/>
    <lineage>
        <taxon>Bacteria</taxon>
        <taxon>Bacillati</taxon>
        <taxon>Bacillota</taxon>
        <taxon>Bacilli</taxon>
        <taxon>Lactobacillales</taxon>
        <taxon>Aerococcaceae</taxon>
        <taxon>Aerococcus</taxon>
    </lineage>
</organism>
<reference evidence="2 3" key="1">
    <citation type="submission" date="2019-09" db="EMBL/GenBank/DDBJ databases">
        <title>Draft genome sequence assemblies of isolates from the urinary tract.</title>
        <authorList>
            <person name="Mores C.R."/>
            <person name="Putonti C."/>
            <person name="Wolfe A.J."/>
        </authorList>
    </citation>
    <scope>NUCLEOTIDE SEQUENCE [LARGE SCALE GENOMIC DNA]</scope>
    <source>
        <strain evidence="2 3">UMB623</strain>
    </source>
</reference>
<accession>A0A5N1GPC3</accession>
<dbReference type="Proteomes" id="UP000327148">
    <property type="component" value="Unassembled WGS sequence"/>
</dbReference>